<name>A0ABM3M363_BICAN</name>
<proteinExistence type="predicted"/>
<reference evidence="4" key="1">
    <citation type="submission" date="2025-08" db="UniProtKB">
        <authorList>
            <consortium name="RefSeq"/>
        </authorList>
    </citation>
    <scope>IDENTIFICATION</scope>
</reference>
<evidence type="ECO:0000256" key="1">
    <source>
        <dbReference type="SAM" id="Coils"/>
    </source>
</evidence>
<dbReference type="RefSeq" id="XP_052745435.1">
    <property type="nucleotide sequence ID" value="XM_052889475.1"/>
</dbReference>
<dbReference type="Proteomes" id="UP001652582">
    <property type="component" value="Chromosome 26"/>
</dbReference>
<keyword evidence="1" id="KW-0175">Coiled coil</keyword>
<evidence type="ECO:0000313" key="4">
    <source>
        <dbReference type="RefSeq" id="XP_052745435.1"/>
    </source>
</evidence>
<protein>
    <submittedName>
        <fullName evidence="4">Uncharacterized protein LOC112050948</fullName>
    </submittedName>
</protein>
<feature type="coiled-coil region" evidence="1">
    <location>
        <begin position="37"/>
        <end position="64"/>
    </location>
</feature>
<evidence type="ECO:0000256" key="2">
    <source>
        <dbReference type="SAM" id="MobiDB-lite"/>
    </source>
</evidence>
<accession>A0ABM3M363</accession>
<feature type="compositionally biased region" description="Polar residues" evidence="2">
    <location>
        <begin position="1"/>
        <end position="18"/>
    </location>
</feature>
<feature type="region of interest" description="Disordered" evidence="2">
    <location>
        <begin position="1"/>
        <end position="22"/>
    </location>
</feature>
<gene>
    <name evidence="4" type="primary">LOC112050948</name>
</gene>
<evidence type="ECO:0000313" key="3">
    <source>
        <dbReference type="Proteomes" id="UP001652582"/>
    </source>
</evidence>
<dbReference type="GeneID" id="112050948"/>
<organism evidence="3 4">
    <name type="scientific">Bicyclus anynana</name>
    <name type="common">Squinting bush brown butterfly</name>
    <dbReference type="NCBI Taxonomy" id="110368"/>
    <lineage>
        <taxon>Eukaryota</taxon>
        <taxon>Metazoa</taxon>
        <taxon>Ecdysozoa</taxon>
        <taxon>Arthropoda</taxon>
        <taxon>Hexapoda</taxon>
        <taxon>Insecta</taxon>
        <taxon>Pterygota</taxon>
        <taxon>Neoptera</taxon>
        <taxon>Endopterygota</taxon>
        <taxon>Lepidoptera</taxon>
        <taxon>Glossata</taxon>
        <taxon>Ditrysia</taxon>
        <taxon>Papilionoidea</taxon>
        <taxon>Nymphalidae</taxon>
        <taxon>Satyrinae</taxon>
        <taxon>Satyrini</taxon>
        <taxon>Mycalesina</taxon>
        <taxon>Bicyclus</taxon>
    </lineage>
</organism>
<sequence length="465" mass="52815">MSSRKTMGASYSSFSSPKNGAELNTHKTEEQIMQESKLEAKNKLKKIHRQIGQLEKRKTKLTKVLKVKKNRTRKITVSVQDFGSTSRVRSHLEVAQVTTNEMVSPSDNVQIQLAQSTETNMTNKVINNNEQPTEICSTTKFVKRVSFAGENTFSRTQVDKSVLELPCTNSAQLVRDTQNFNSETNTASTTQKELCGLTEKIRKEPNTDKTMLNYSSAYNDYLCGATSKPKKAGLVNERPVIREQGRHIQFTQSLDLQDAKQKKKRRTAVTNRSTVNQSLYQRESALRRSGHVYKPSVNIPAMTYRKPILKHKPTLNKPTPHTITNCAAPSHEQMLAEPTISSAESRNISHIQRYFDKLEQCPAPGSSLVNLTHFTSKLRTYITALELLNVKHVSEGDIMKLVCSKLEPYLLSNWCIYAQKHSKKDVPIIKTMLEFLTVQVDVGLKYLYPYTAEMLKTERQICKHK</sequence>
<keyword evidence="3" id="KW-1185">Reference proteome</keyword>